<evidence type="ECO:0000313" key="7">
    <source>
        <dbReference type="Proteomes" id="UP000038830"/>
    </source>
</evidence>
<reference evidence="7" key="2">
    <citation type="journal article" date="2015" name="J. Biotechnol.">
        <title>The structure of the Cyberlindnera jadinii genome and its relation to Candida utilis analyzed by the occurrence of single nucleotide polymorphisms.</title>
        <authorList>
            <person name="Rupp O."/>
            <person name="Brinkrolf K."/>
            <person name="Buerth C."/>
            <person name="Kunigo M."/>
            <person name="Schneider J."/>
            <person name="Jaenicke S."/>
            <person name="Goesmann A."/>
            <person name="Puehler A."/>
            <person name="Jaeger K.-E."/>
            <person name="Ernst J.F."/>
        </authorList>
    </citation>
    <scope>NUCLEOTIDE SEQUENCE [LARGE SCALE GENOMIC DNA]</scope>
    <source>
        <strain evidence="7">ATCC 18201 / CBS 1600 / BCRC 20928 / JCM 3617 / NBRC 0987 / NRRL Y-1542</strain>
    </source>
</reference>
<evidence type="ECO:0000313" key="5">
    <source>
        <dbReference type="EMBL" id="CEP25195.1"/>
    </source>
</evidence>
<reference evidence="5" key="1">
    <citation type="submission" date="2014-12" db="EMBL/GenBank/DDBJ databases">
        <authorList>
            <person name="Jaenicke S."/>
        </authorList>
    </citation>
    <scope>NUCLEOTIDE SEQUENCE [LARGE SCALE GENOMIC DNA]</scope>
    <source>
        <strain evidence="5">CBS1600</strain>
    </source>
</reference>
<dbReference type="SMART" id="SM00360">
    <property type="entry name" value="RRM"/>
    <property type="match status" value="1"/>
</dbReference>
<evidence type="ECO:0000256" key="1">
    <source>
        <dbReference type="ARBA" id="ARBA00022884"/>
    </source>
</evidence>
<feature type="compositionally biased region" description="Low complexity" evidence="3">
    <location>
        <begin position="257"/>
        <end position="274"/>
    </location>
</feature>
<dbReference type="PROSITE" id="PS50102">
    <property type="entry name" value="RRM"/>
    <property type="match status" value="2"/>
</dbReference>
<proteinExistence type="predicted"/>
<dbReference type="Proteomes" id="UP000038830">
    <property type="component" value="Unassembled WGS sequence"/>
</dbReference>
<keyword evidence="1 2" id="KW-0694">RNA-binding</keyword>
<dbReference type="Proteomes" id="UP000094389">
    <property type="component" value="Unassembled WGS sequence"/>
</dbReference>
<feature type="region of interest" description="Disordered" evidence="3">
    <location>
        <begin position="109"/>
        <end position="141"/>
    </location>
</feature>
<evidence type="ECO:0000259" key="4">
    <source>
        <dbReference type="PROSITE" id="PS50102"/>
    </source>
</evidence>
<dbReference type="OrthoDB" id="439808at2759"/>
<accession>A0A0H5C9T9</accession>
<name>A0A0H5C9T9_CYBJN</name>
<evidence type="ECO:0000256" key="3">
    <source>
        <dbReference type="SAM" id="MobiDB-lite"/>
    </source>
</evidence>
<organism evidence="5 7">
    <name type="scientific">Cyberlindnera jadinii (strain ATCC 18201 / CBS 1600 / BCRC 20928 / JCM 3617 / NBRC 0987 / NRRL Y-1542)</name>
    <name type="common">Torula yeast</name>
    <name type="synonym">Candida utilis</name>
    <dbReference type="NCBI Taxonomy" id="983966"/>
    <lineage>
        <taxon>Eukaryota</taxon>
        <taxon>Fungi</taxon>
        <taxon>Dikarya</taxon>
        <taxon>Ascomycota</taxon>
        <taxon>Saccharomycotina</taxon>
        <taxon>Saccharomycetes</taxon>
        <taxon>Phaffomycetales</taxon>
        <taxon>Phaffomycetaceae</taxon>
        <taxon>Cyberlindnera</taxon>
    </lineage>
</organism>
<evidence type="ECO:0000313" key="6">
    <source>
        <dbReference type="EMBL" id="ODV71471.1"/>
    </source>
</evidence>
<evidence type="ECO:0000313" key="8">
    <source>
        <dbReference type="Proteomes" id="UP000094389"/>
    </source>
</evidence>
<dbReference type="InterPro" id="IPR012677">
    <property type="entry name" value="Nucleotide-bd_a/b_plait_sf"/>
</dbReference>
<keyword evidence="8" id="KW-1185">Reference proteome</keyword>
<dbReference type="EMBL" id="CDQK01000007">
    <property type="protein sequence ID" value="CEP25195.1"/>
    <property type="molecule type" value="Genomic_DNA"/>
</dbReference>
<accession>A0A1E4RW98</accession>
<dbReference type="Gene3D" id="3.30.70.330">
    <property type="match status" value="2"/>
</dbReference>
<protein>
    <recommendedName>
        <fullName evidence="4">RRM domain-containing protein</fullName>
    </recommendedName>
</protein>
<feature type="domain" description="RRM" evidence="4">
    <location>
        <begin position="1"/>
        <end position="70"/>
    </location>
</feature>
<evidence type="ECO:0000256" key="2">
    <source>
        <dbReference type="PROSITE-ProRule" id="PRU00176"/>
    </source>
</evidence>
<feature type="domain" description="RRM" evidence="4">
    <location>
        <begin position="144"/>
        <end position="227"/>
    </location>
</feature>
<dbReference type="GO" id="GO:0003729">
    <property type="term" value="F:mRNA binding"/>
    <property type="evidence" value="ECO:0007669"/>
    <property type="project" value="TreeGrafter"/>
</dbReference>
<dbReference type="AlphaFoldDB" id="A0A0H5C9T9"/>
<dbReference type="SUPFAM" id="SSF54928">
    <property type="entry name" value="RNA-binding domain, RBD"/>
    <property type="match status" value="2"/>
</dbReference>
<dbReference type="PANTHER" id="PTHR48025">
    <property type="entry name" value="OS02G0815200 PROTEIN"/>
    <property type="match status" value="1"/>
</dbReference>
<dbReference type="EMBL" id="KV453940">
    <property type="protein sequence ID" value="ODV71471.1"/>
    <property type="molecule type" value="Genomic_DNA"/>
</dbReference>
<dbReference type="InterPro" id="IPR035979">
    <property type="entry name" value="RBD_domain_sf"/>
</dbReference>
<dbReference type="OMA" id="IWIFRTR"/>
<dbReference type="InterPro" id="IPR050502">
    <property type="entry name" value="Euk_RNA-bind_prot"/>
</dbReference>
<feature type="region of interest" description="Disordered" evidence="3">
    <location>
        <begin position="247"/>
        <end position="274"/>
    </location>
</feature>
<dbReference type="InterPro" id="IPR000504">
    <property type="entry name" value="RRM_dom"/>
</dbReference>
<sequence>MLLSKRFLCTNKSANSNSILVPSHTVRGFHSYKQRSLGIAYIDFENGEEASIAMELLNGLDLNGRPLRAKKFILYSPGIKRVNSKPKGRDKRSKAKSIVLSSLDEEDLNEKEKVINTPNTGDANNEDRSNGSSSRKKSKPVSDTTVYIGRLSSKITDGDLREYFHDYVPTEVYIFKTRSPKHHRSLFGASNSALITLSVDHSVTKALEELKDVKLKGKRVYLQHAYISKIEEVKNAVRAKALRWDLENSSPTDDGAQEAAQEAAQEVAQEVPQE</sequence>
<dbReference type="PANTHER" id="PTHR48025:SF1">
    <property type="entry name" value="RRM DOMAIN-CONTAINING PROTEIN"/>
    <property type="match status" value="1"/>
</dbReference>
<reference evidence="6 8" key="3">
    <citation type="journal article" date="2016" name="Proc. Natl. Acad. Sci. U.S.A.">
        <title>Comparative genomics of biotechnologically important yeasts.</title>
        <authorList>
            <person name="Riley R."/>
            <person name="Haridas S."/>
            <person name="Wolfe K.H."/>
            <person name="Lopes M.R."/>
            <person name="Hittinger C.T."/>
            <person name="Goeker M."/>
            <person name="Salamov A.A."/>
            <person name="Wisecaver J.H."/>
            <person name="Long T.M."/>
            <person name="Calvey C.H."/>
            <person name="Aerts A.L."/>
            <person name="Barry K.W."/>
            <person name="Choi C."/>
            <person name="Clum A."/>
            <person name="Coughlan A.Y."/>
            <person name="Deshpande S."/>
            <person name="Douglass A.P."/>
            <person name="Hanson S.J."/>
            <person name="Klenk H.-P."/>
            <person name="LaButti K.M."/>
            <person name="Lapidus A."/>
            <person name="Lindquist E.A."/>
            <person name="Lipzen A.M."/>
            <person name="Meier-Kolthoff J.P."/>
            <person name="Ohm R.A."/>
            <person name="Otillar R.P."/>
            <person name="Pangilinan J.L."/>
            <person name="Peng Y."/>
            <person name="Rokas A."/>
            <person name="Rosa C.A."/>
            <person name="Scheuner C."/>
            <person name="Sibirny A.A."/>
            <person name="Slot J.C."/>
            <person name="Stielow J.B."/>
            <person name="Sun H."/>
            <person name="Kurtzman C.P."/>
            <person name="Blackwell M."/>
            <person name="Grigoriev I.V."/>
            <person name="Jeffries T.W."/>
        </authorList>
    </citation>
    <scope>NUCLEOTIDE SEQUENCE [LARGE SCALE GENOMIC DNA]</scope>
    <source>
        <strain evidence="8">ATCC 18201 / CBS 1600 / BCRC 20928 / JCM 3617 / NBRC 0987 / NRRL Y-1542</strain>
        <strain evidence="6">NRRL Y-1542</strain>
    </source>
</reference>
<gene>
    <name evidence="5" type="ORF">BN1211_6211</name>
    <name evidence="6" type="ORF">CYBJADRAFT_169328</name>
</gene>